<organism evidence="9 10">
    <name type="scientific">Chitinophaga tropicalis</name>
    <dbReference type="NCBI Taxonomy" id="2683588"/>
    <lineage>
        <taxon>Bacteria</taxon>
        <taxon>Pseudomonadati</taxon>
        <taxon>Bacteroidota</taxon>
        <taxon>Chitinophagia</taxon>
        <taxon>Chitinophagales</taxon>
        <taxon>Chitinophagaceae</taxon>
        <taxon>Chitinophaga</taxon>
    </lineage>
</organism>
<dbReference type="InterPro" id="IPR011990">
    <property type="entry name" value="TPR-like_helical_dom_sf"/>
</dbReference>
<accession>A0A7K1U3A3</accession>
<evidence type="ECO:0000256" key="2">
    <source>
        <dbReference type="ARBA" id="ARBA00006275"/>
    </source>
</evidence>
<name>A0A7K1U3A3_9BACT</name>
<feature type="chain" id="PRO_5029490350" evidence="6">
    <location>
        <begin position="21"/>
        <end position="562"/>
    </location>
</feature>
<sequence>MKNNIYFLLLLSMIWGGVSCQDDFLQMPVSNTTTTDSVFSTSIKAQNAIANAYQKALNQGLPYQGNWNSLIQDNISGALTYGFSWTWGYGIATSTGLTASGNIEDMDGFGYNFTAIRQAYLVKENIDKVTDMSAADKAVVKAEMQALVAYRYEQMFIMYGGVPILSKSLNVTDDLSIPRAPLKEVLDSIIAWCDAAIPVLPSQWPATWTGRMTKAAAQAIKAKALLYAARPLFNTGTPYLDFGANNNLICLGSTDASLWQRAATAAEDVIREAETNSGAVIINTGNPLDDYGTATSTPSNPEVLLAYKHQAGGMNTFYNMHNWQAYGNGLTSNYLRFYYKADGTDQAWPSTSTAFSDYLTRMQAMEPRFKACFQAWEINAWNNPNDNNWSTQKLFQWQANYCAFPVKFYYKAGTRSWFEFPIFRLAAAYLSAAEAYNEVGQTTEALQRLNVIHLRAGLPAITETDKDKLRSIIQREWAVEFFDENYWLHDIKHWKRSDIGNGLIGGPIRALHFNSKAGGKLSGNTDYEEATLYQGFWAPRQYLNPFPQTEINKGTLIQNPGY</sequence>
<dbReference type="SUPFAM" id="SSF48452">
    <property type="entry name" value="TPR-like"/>
    <property type="match status" value="1"/>
</dbReference>
<dbReference type="InterPro" id="IPR012944">
    <property type="entry name" value="SusD_RagB_dom"/>
</dbReference>
<comment type="caution">
    <text evidence="9">The sequence shown here is derived from an EMBL/GenBank/DDBJ whole genome shotgun (WGS) entry which is preliminary data.</text>
</comment>
<dbReference type="Proteomes" id="UP000461730">
    <property type="component" value="Unassembled WGS sequence"/>
</dbReference>
<keyword evidence="3 6" id="KW-0732">Signal</keyword>
<dbReference type="EMBL" id="WRXN01000004">
    <property type="protein sequence ID" value="MVT08844.1"/>
    <property type="molecule type" value="Genomic_DNA"/>
</dbReference>
<evidence type="ECO:0000256" key="6">
    <source>
        <dbReference type="SAM" id="SignalP"/>
    </source>
</evidence>
<gene>
    <name evidence="9" type="ORF">GO493_11280</name>
</gene>
<comment type="subcellular location">
    <subcellularLocation>
        <location evidence="1">Cell outer membrane</location>
    </subcellularLocation>
</comment>
<reference evidence="9 10" key="1">
    <citation type="submission" date="2019-12" db="EMBL/GenBank/DDBJ databases">
        <title>Chitinophaga sp. strain ysch24 (GDMCC 1.1355), whole genome shotgun sequence.</title>
        <authorList>
            <person name="Zhang X."/>
        </authorList>
    </citation>
    <scope>NUCLEOTIDE SEQUENCE [LARGE SCALE GENOMIC DNA]</scope>
    <source>
        <strain evidence="10">ysch24</strain>
    </source>
</reference>
<keyword evidence="10" id="KW-1185">Reference proteome</keyword>
<evidence type="ECO:0000256" key="4">
    <source>
        <dbReference type="ARBA" id="ARBA00023136"/>
    </source>
</evidence>
<keyword evidence="4" id="KW-0472">Membrane</keyword>
<protein>
    <submittedName>
        <fullName evidence="9">RagB/SusD family nutrient uptake outer membrane protein</fullName>
    </submittedName>
</protein>
<feature type="signal peptide" evidence="6">
    <location>
        <begin position="1"/>
        <end position="20"/>
    </location>
</feature>
<evidence type="ECO:0000256" key="3">
    <source>
        <dbReference type="ARBA" id="ARBA00022729"/>
    </source>
</evidence>
<dbReference type="AlphaFoldDB" id="A0A7K1U3A3"/>
<evidence type="ECO:0000313" key="9">
    <source>
        <dbReference type="EMBL" id="MVT08844.1"/>
    </source>
</evidence>
<evidence type="ECO:0000313" key="10">
    <source>
        <dbReference type="Proteomes" id="UP000461730"/>
    </source>
</evidence>
<evidence type="ECO:0000256" key="5">
    <source>
        <dbReference type="ARBA" id="ARBA00023237"/>
    </source>
</evidence>
<feature type="domain" description="SusD-like N-terminal" evidence="8">
    <location>
        <begin position="111"/>
        <end position="224"/>
    </location>
</feature>
<dbReference type="InterPro" id="IPR033985">
    <property type="entry name" value="SusD-like_N"/>
</dbReference>
<feature type="domain" description="RagB/SusD" evidence="7">
    <location>
        <begin position="322"/>
        <end position="562"/>
    </location>
</feature>
<comment type="similarity">
    <text evidence="2">Belongs to the SusD family.</text>
</comment>
<proteinExistence type="inferred from homology"/>
<keyword evidence="5" id="KW-0998">Cell outer membrane</keyword>
<dbReference type="PROSITE" id="PS51257">
    <property type="entry name" value="PROKAR_LIPOPROTEIN"/>
    <property type="match status" value="1"/>
</dbReference>
<dbReference type="GO" id="GO:0009279">
    <property type="term" value="C:cell outer membrane"/>
    <property type="evidence" value="ECO:0007669"/>
    <property type="project" value="UniProtKB-SubCell"/>
</dbReference>
<dbReference type="Pfam" id="PF07980">
    <property type="entry name" value="SusD_RagB"/>
    <property type="match status" value="1"/>
</dbReference>
<dbReference type="RefSeq" id="WP_157306266.1">
    <property type="nucleotide sequence ID" value="NZ_WRXN01000004.1"/>
</dbReference>
<dbReference type="Gene3D" id="1.25.40.390">
    <property type="match status" value="1"/>
</dbReference>
<evidence type="ECO:0000259" key="7">
    <source>
        <dbReference type="Pfam" id="PF07980"/>
    </source>
</evidence>
<evidence type="ECO:0000259" key="8">
    <source>
        <dbReference type="Pfam" id="PF14322"/>
    </source>
</evidence>
<evidence type="ECO:0000256" key="1">
    <source>
        <dbReference type="ARBA" id="ARBA00004442"/>
    </source>
</evidence>
<dbReference type="Pfam" id="PF14322">
    <property type="entry name" value="SusD-like_3"/>
    <property type="match status" value="1"/>
</dbReference>